<dbReference type="EMBL" id="JAPCWZ010000004">
    <property type="protein sequence ID" value="KAK8868258.1"/>
    <property type="molecule type" value="Genomic_DNA"/>
</dbReference>
<evidence type="ECO:0000313" key="4">
    <source>
        <dbReference type="Proteomes" id="UP001390339"/>
    </source>
</evidence>
<sequence length="163" mass="16737">MNWLGKCCAPCDVALDVLGCVVSKSEDWCGFSTAAPSAIATSYVAYASSAADFWRSNSASISIVSSGCPSWWGRPDAVQHEWLSQYITHAECYMAGHQVTSTGHPSSGTLSSGVSPITASGSTVPESATSGPSTSANSGVATSGAASLLSSPLLRLVSRILVW</sequence>
<name>A0ABR2ITV3_9PEZI</name>
<gene>
    <name evidence="3" type="ORF">PGQ11_006836</name>
</gene>
<keyword evidence="4" id="KW-1185">Reference proteome</keyword>
<dbReference type="Pfam" id="PF24870">
    <property type="entry name" value="DUF7735"/>
    <property type="match status" value="1"/>
</dbReference>
<reference evidence="3 4" key="1">
    <citation type="journal article" date="2024" name="IMA Fungus">
        <title>Apiospora arundinis, a panoply of carbohydrate-active enzymes and secondary metabolites.</title>
        <authorList>
            <person name="Sorensen T."/>
            <person name="Petersen C."/>
            <person name="Muurmann A.T."/>
            <person name="Christiansen J.V."/>
            <person name="Brundto M.L."/>
            <person name="Overgaard C.K."/>
            <person name="Boysen A.T."/>
            <person name="Wollenberg R.D."/>
            <person name="Larsen T.O."/>
            <person name="Sorensen J.L."/>
            <person name="Nielsen K.L."/>
            <person name="Sondergaard T.E."/>
        </authorList>
    </citation>
    <scope>NUCLEOTIDE SEQUENCE [LARGE SCALE GENOMIC DNA]</scope>
    <source>
        <strain evidence="3 4">AAU 773</strain>
    </source>
</reference>
<accession>A0ABR2ITV3</accession>
<feature type="region of interest" description="Disordered" evidence="1">
    <location>
        <begin position="104"/>
        <end position="137"/>
    </location>
</feature>
<organism evidence="3 4">
    <name type="scientific">Apiospora arundinis</name>
    <dbReference type="NCBI Taxonomy" id="335852"/>
    <lineage>
        <taxon>Eukaryota</taxon>
        <taxon>Fungi</taxon>
        <taxon>Dikarya</taxon>
        <taxon>Ascomycota</taxon>
        <taxon>Pezizomycotina</taxon>
        <taxon>Sordariomycetes</taxon>
        <taxon>Xylariomycetidae</taxon>
        <taxon>Amphisphaeriales</taxon>
        <taxon>Apiosporaceae</taxon>
        <taxon>Apiospora</taxon>
    </lineage>
</organism>
<proteinExistence type="predicted"/>
<evidence type="ECO:0000313" key="3">
    <source>
        <dbReference type="EMBL" id="KAK8868258.1"/>
    </source>
</evidence>
<feature type="domain" description="DUF7735" evidence="2">
    <location>
        <begin position="7"/>
        <end position="100"/>
    </location>
</feature>
<dbReference type="Proteomes" id="UP001390339">
    <property type="component" value="Unassembled WGS sequence"/>
</dbReference>
<protein>
    <recommendedName>
        <fullName evidence="2">DUF7735 domain-containing protein</fullName>
    </recommendedName>
</protein>
<dbReference type="InterPro" id="IPR056637">
    <property type="entry name" value="DUF7735"/>
</dbReference>
<comment type="caution">
    <text evidence="3">The sequence shown here is derived from an EMBL/GenBank/DDBJ whole genome shotgun (WGS) entry which is preliminary data.</text>
</comment>
<evidence type="ECO:0000259" key="2">
    <source>
        <dbReference type="Pfam" id="PF24870"/>
    </source>
</evidence>
<evidence type="ECO:0000256" key="1">
    <source>
        <dbReference type="SAM" id="MobiDB-lite"/>
    </source>
</evidence>